<evidence type="ECO:0000313" key="2">
    <source>
        <dbReference type="EMBL" id="BBX18013.1"/>
    </source>
</evidence>
<evidence type="ECO:0008006" key="4">
    <source>
        <dbReference type="Google" id="ProtNLM"/>
    </source>
</evidence>
<evidence type="ECO:0000313" key="3">
    <source>
        <dbReference type="Proteomes" id="UP000467006"/>
    </source>
</evidence>
<dbReference type="AlphaFoldDB" id="A0A7I7K1S7"/>
<organism evidence="2 3">
    <name type="scientific">Mycolicibacterium duvalii</name>
    <dbReference type="NCBI Taxonomy" id="39688"/>
    <lineage>
        <taxon>Bacteria</taxon>
        <taxon>Bacillati</taxon>
        <taxon>Actinomycetota</taxon>
        <taxon>Actinomycetes</taxon>
        <taxon>Mycobacteriales</taxon>
        <taxon>Mycobacteriaceae</taxon>
        <taxon>Mycolicibacterium</taxon>
    </lineage>
</organism>
<evidence type="ECO:0000256" key="1">
    <source>
        <dbReference type="SAM" id="SignalP"/>
    </source>
</evidence>
<sequence length="108" mass="11498">MLASVVTAALLAGGSIGFAGPTSAQNSPTWRMPDVRGMILQRAVKDVAEVAAPAELNFVFQDTKGPREVINLTNWTVCATSPSRNGRINPKTKQVIFAVKRAADATCR</sequence>
<proteinExistence type="predicted"/>
<keyword evidence="3" id="KW-1185">Reference proteome</keyword>
<name>A0A7I7K1S7_9MYCO</name>
<keyword evidence="1" id="KW-0732">Signal</keyword>
<feature type="signal peptide" evidence="1">
    <location>
        <begin position="1"/>
        <end position="24"/>
    </location>
</feature>
<dbReference type="EMBL" id="AP022563">
    <property type="protein sequence ID" value="BBX18013.1"/>
    <property type="molecule type" value="Genomic_DNA"/>
</dbReference>
<dbReference type="Proteomes" id="UP000467006">
    <property type="component" value="Chromosome"/>
</dbReference>
<dbReference type="KEGG" id="mdu:MDUV_28730"/>
<feature type="chain" id="PRO_5029910504" description="PASTA domain-containing protein" evidence="1">
    <location>
        <begin position="25"/>
        <end position="108"/>
    </location>
</feature>
<gene>
    <name evidence="2" type="ORF">MDUV_28730</name>
</gene>
<accession>A0A7I7K1S7</accession>
<reference evidence="2 3" key="1">
    <citation type="journal article" date="2019" name="Emerg. Microbes Infect.">
        <title>Comprehensive subspecies identification of 175 nontuberculous mycobacteria species based on 7547 genomic profiles.</title>
        <authorList>
            <person name="Matsumoto Y."/>
            <person name="Kinjo T."/>
            <person name="Motooka D."/>
            <person name="Nabeya D."/>
            <person name="Jung N."/>
            <person name="Uechi K."/>
            <person name="Horii T."/>
            <person name="Iida T."/>
            <person name="Fujita J."/>
            <person name="Nakamura S."/>
        </authorList>
    </citation>
    <scope>NUCLEOTIDE SEQUENCE [LARGE SCALE GENOMIC DNA]</scope>
    <source>
        <strain evidence="2 3">JCM 6396</strain>
    </source>
</reference>
<protein>
    <recommendedName>
        <fullName evidence="4">PASTA domain-containing protein</fullName>
    </recommendedName>
</protein>